<evidence type="ECO:0000313" key="1">
    <source>
        <dbReference type="EMBL" id="MBD1259000.1"/>
    </source>
</evidence>
<evidence type="ECO:0000313" key="3">
    <source>
        <dbReference type="Proteomes" id="UP000245667"/>
    </source>
</evidence>
<dbReference type="OrthoDB" id="1092260at2"/>
<comment type="caution">
    <text evidence="2">The sequence shown here is derived from an EMBL/GenBank/DDBJ whole genome shotgun (WGS) entry which is preliminary data.</text>
</comment>
<keyword evidence="4" id="KW-1185">Reference proteome</keyword>
<dbReference type="EMBL" id="QGGQ01000002">
    <property type="protein sequence ID" value="PWK24554.1"/>
    <property type="molecule type" value="Genomic_DNA"/>
</dbReference>
<dbReference type="EMBL" id="JACWLN010000001">
    <property type="protein sequence ID" value="MBD1259000.1"/>
    <property type="molecule type" value="Genomic_DNA"/>
</dbReference>
<evidence type="ECO:0000313" key="2">
    <source>
        <dbReference type="EMBL" id="PWK24554.1"/>
    </source>
</evidence>
<protein>
    <submittedName>
        <fullName evidence="1">DUF4145 domain-containing protein</fullName>
    </submittedName>
    <submittedName>
        <fullName evidence="2">Uncharacterized protein DUF4145</fullName>
    </submittedName>
</protein>
<reference evidence="1 4" key="2">
    <citation type="submission" date="2020-07" db="EMBL/GenBank/DDBJ databases">
        <title>The draft genome sequence of Maribacter polysiphoniae KCTC 22021.</title>
        <authorList>
            <person name="Mu L."/>
        </authorList>
    </citation>
    <scope>NUCLEOTIDE SEQUENCE [LARGE SCALE GENOMIC DNA]</scope>
    <source>
        <strain evidence="1 4">KCTC 22021</strain>
    </source>
</reference>
<organism evidence="2 3">
    <name type="scientific">Maribacter polysiphoniae</name>
    <dbReference type="NCBI Taxonomy" id="429344"/>
    <lineage>
        <taxon>Bacteria</taxon>
        <taxon>Pseudomonadati</taxon>
        <taxon>Bacteroidota</taxon>
        <taxon>Flavobacteriia</taxon>
        <taxon>Flavobacteriales</taxon>
        <taxon>Flavobacteriaceae</taxon>
        <taxon>Maribacter</taxon>
    </lineage>
</organism>
<proteinExistence type="predicted"/>
<accession>A0A316E260</accession>
<evidence type="ECO:0000313" key="4">
    <source>
        <dbReference type="Proteomes" id="UP000651837"/>
    </source>
</evidence>
<name>A0A316E260_9FLAO</name>
<reference evidence="2 3" key="1">
    <citation type="submission" date="2018-05" db="EMBL/GenBank/DDBJ databases">
        <title>Genomic Encyclopedia of Archaeal and Bacterial Type Strains, Phase II (KMG-II): from individual species to whole genera.</title>
        <authorList>
            <person name="Goeker M."/>
        </authorList>
    </citation>
    <scope>NUCLEOTIDE SEQUENCE [LARGE SCALE GENOMIC DNA]</scope>
    <source>
        <strain evidence="2 3">DSM 23514</strain>
    </source>
</reference>
<gene>
    <name evidence="1" type="ORF">HZY62_00245</name>
    <name evidence="2" type="ORF">LX92_00918</name>
</gene>
<dbReference type="AlphaFoldDB" id="A0A316E260"/>
<sequence>MNFRKNNSNQGNSTYAENPNICPHCHVANEPHQLFAHFDNQTDKLISVWRCNYNQCRKVFAVSHIDGGNGQFKLERNLNGLPKGPIWPEPIATLKDGQSIGTEKEEKSKFIKTYLQSLEAESNGHGEIAGMGFRKSIEYLVKDWAIHNNPDKKDKILGQWLSAVINEFFTGDLKDILDRATWLGNDHTHYNRLFEEYNIEHLKELIDLIMVELDREHKKRHYIENIEKRK</sequence>
<dbReference type="Proteomes" id="UP000651837">
    <property type="component" value="Unassembled WGS sequence"/>
</dbReference>
<dbReference type="Proteomes" id="UP000245667">
    <property type="component" value="Unassembled WGS sequence"/>
</dbReference>
<dbReference type="RefSeq" id="WP_109649118.1">
    <property type="nucleotide sequence ID" value="NZ_JACWLN010000001.1"/>
</dbReference>